<evidence type="ECO:0000256" key="6">
    <source>
        <dbReference type="SAM" id="Phobius"/>
    </source>
</evidence>
<dbReference type="OrthoDB" id="422926at2759"/>
<feature type="transmembrane region" description="Helical" evidence="6">
    <location>
        <begin position="530"/>
        <end position="550"/>
    </location>
</feature>
<sequence length="701" mass="79258">MPARAGFNYAPGLRDCPPGRCDEKDSAERLQRLTAREEFERLRRQAQDELQMEAQNFQTLGFPKPVLKNSAWVWALGLVLSTKGSSSLDSAADMSQTHSSPSSVTSFPLAHSHIPLQRKVLPAGEALQRPTGLGRVTCDRSVQRPLPRASSVELQLPPPPRSSPARDVSELHPADLKLTVLTSDSRWETLMFRSGDFEKQALEFLREKKLKFWLLVSLVMRARLVLVFAAHHVHRRLCNTRSAQRFIHSRLPPPLPLLIQPYVLFHSVFVFLLCESLVRVWDLMQASNWLDPSSFRCGGTAIRGAPGAIMRPLRWMALACPPVTIITSLVTLRHLWRHHVAKERTFDKSLRWYPSHSHDLAMQVATMPLIYGVFALDCVIQMLLLLTGSVFREFKSVDVSKEQLRHLTQERYGTNLELADLYEAWALYNFGRLCLMRVRRQIRQEIPLLRRSLTMPESEHAKLLIFRDPERFLFRPLEVTTGIGVKIFVYTCAVKSLFALTITFFADAPFHINLSETVPWALQLLPHMDGAAFMTSTIAILSLIAIEHGFHEILQLQGFAPVLKFLGVKALVTITCLQTLVMGLVMQRGLLRSDEASLCYACLLCFEVLPLALLTAEAWKPRYAGDWYDADCGWGQEGNGHLGRLAGEGDWAESYAVLPGARLSAAVSRASFIRQEDSKVEEIGSSELVRWNSFCELKRVW</sequence>
<comment type="subcellular location">
    <subcellularLocation>
        <location evidence="1">Membrane</location>
        <topology evidence="1">Multi-pass membrane protein</topology>
    </subcellularLocation>
</comment>
<evidence type="ECO:0000313" key="7">
    <source>
        <dbReference type="EMBL" id="OLP76545.1"/>
    </source>
</evidence>
<feature type="region of interest" description="Disordered" evidence="5">
    <location>
        <begin position="86"/>
        <end position="106"/>
    </location>
</feature>
<organism evidence="7 8">
    <name type="scientific">Symbiodinium microadriaticum</name>
    <name type="common">Dinoflagellate</name>
    <name type="synonym">Zooxanthella microadriatica</name>
    <dbReference type="NCBI Taxonomy" id="2951"/>
    <lineage>
        <taxon>Eukaryota</taxon>
        <taxon>Sar</taxon>
        <taxon>Alveolata</taxon>
        <taxon>Dinophyceae</taxon>
        <taxon>Suessiales</taxon>
        <taxon>Symbiodiniaceae</taxon>
        <taxon>Symbiodinium</taxon>
    </lineage>
</organism>
<protein>
    <submittedName>
        <fullName evidence="7">Uncharacterized protein</fullName>
    </submittedName>
</protein>
<name>A0A1Q9C0U3_SYMMI</name>
<dbReference type="EMBL" id="LSRX01001993">
    <property type="protein sequence ID" value="OLP76545.1"/>
    <property type="molecule type" value="Genomic_DNA"/>
</dbReference>
<evidence type="ECO:0000256" key="2">
    <source>
        <dbReference type="ARBA" id="ARBA00022692"/>
    </source>
</evidence>
<feature type="transmembrane region" description="Helical" evidence="6">
    <location>
        <begin position="369"/>
        <end position="391"/>
    </location>
</feature>
<comment type="caution">
    <text evidence="7">The sequence shown here is derived from an EMBL/GenBank/DDBJ whole genome shotgun (WGS) entry which is preliminary data.</text>
</comment>
<feature type="transmembrane region" description="Helical" evidence="6">
    <location>
        <begin position="562"/>
        <end position="586"/>
    </location>
</feature>
<accession>A0A1Q9C0U3</accession>
<keyword evidence="2 6" id="KW-0812">Transmembrane</keyword>
<reference evidence="7 8" key="1">
    <citation type="submission" date="2016-02" db="EMBL/GenBank/DDBJ databases">
        <title>Genome analysis of coral dinoflagellate symbionts highlights evolutionary adaptations to a symbiotic lifestyle.</title>
        <authorList>
            <person name="Aranda M."/>
            <person name="Li Y."/>
            <person name="Liew Y.J."/>
            <person name="Baumgarten S."/>
            <person name="Simakov O."/>
            <person name="Wilson M."/>
            <person name="Piel J."/>
            <person name="Ashoor H."/>
            <person name="Bougouffa S."/>
            <person name="Bajic V.B."/>
            <person name="Ryu T."/>
            <person name="Ravasi T."/>
            <person name="Bayer T."/>
            <person name="Micklem G."/>
            <person name="Kim H."/>
            <person name="Bhak J."/>
            <person name="Lajeunesse T.C."/>
            <person name="Voolstra C.R."/>
        </authorList>
    </citation>
    <scope>NUCLEOTIDE SEQUENCE [LARGE SCALE GENOMIC DNA]</scope>
    <source>
        <strain evidence="7 8">CCMP2467</strain>
    </source>
</reference>
<feature type="transmembrane region" description="Helical" evidence="6">
    <location>
        <begin position="487"/>
        <end position="510"/>
    </location>
</feature>
<dbReference type="Pfam" id="PF03619">
    <property type="entry name" value="Solute_trans_a"/>
    <property type="match status" value="1"/>
</dbReference>
<dbReference type="InterPro" id="IPR005178">
    <property type="entry name" value="Ostalpha/TMEM184C"/>
</dbReference>
<evidence type="ECO:0000256" key="1">
    <source>
        <dbReference type="ARBA" id="ARBA00004141"/>
    </source>
</evidence>
<evidence type="ECO:0000256" key="5">
    <source>
        <dbReference type="SAM" id="MobiDB-lite"/>
    </source>
</evidence>
<feature type="region of interest" description="Disordered" evidence="5">
    <location>
        <begin position="147"/>
        <end position="169"/>
    </location>
</feature>
<keyword evidence="3 6" id="KW-1133">Transmembrane helix</keyword>
<dbReference type="GO" id="GO:0016020">
    <property type="term" value="C:membrane"/>
    <property type="evidence" value="ECO:0007669"/>
    <property type="project" value="UniProtKB-SubCell"/>
</dbReference>
<evidence type="ECO:0000256" key="4">
    <source>
        <dbReference type="ARBA" id="ARBA00023136"/>
    </source>
</evidence>
<evidence type="ECO:0000256" key="3">
    <source>
        <dbReference type="ARBA" id="ARBA00022989"/>
    </source>
</evidence>
<dbReference type="Proteomes" id="UP000186817">
    <property type="component" value="Unassembled WGS sequence"/>
</dbReference>
<feature type="compositionally biased region" description="Low complexity" evidence="5">
    <location>
        <begin position="95"/>
        <end position="106"/>
    </location>
</feature>
<proteinExistence type="predicted"/>
<evidence type="ECO:0000313" key="8">
    <source>
        <dbReference type="Proteomes" id="UP000186817"/>
    </source>
</evidence>
<gene>
    <name evidence="7" type="ORF">AK812_SmicGene43507</name>
</gene>
<keyword evidence="8" id="KW-1185">Reference proteome</keyword>
<dbReference type="AlphaFoldDB" id="A0A1Q9C0U3"/>
<keyword evidence="4 6" id="KW-0472">Membrane</keyword>